<dbReference type="HOGENOM" id="CLU_189382_0_0_1"/>
<accession>B4GIS7</accession>
<keyword evidence="1" id="KW-0732">Signal</keyword>
<proteinExistence type="predicted"/>
<feature type="chain" id="PRO_5002803686" evidence="1">
    <location>
        <begin position="28"/>
        <end position="91"/>
    </location>
</feature>
<organism evidence="3">
    <name type="scientific">Drosophila persimilis</name>
    <name type="common">Fruit fly</name>
    <dbReference type="NCBI Taxonomy" id="7234"/>
    <lineage>
        <taxon>Eukaryota</taxon>
        <taxon>Metazoa</taxon>
        <taxon>Ecdysozoa</taxon>
        <taxon>Arthropoda</taxon>
        <taxon>Hexapoda</taxon>
        <taxon>Insecta</taxon>
        <taxon>Pterygota</taxon>
        <taxon>Neoptera</taxon>
        <taxon>Endopterygota</taxon>
        <taxon>Diptera</taxon>
        <taxon>Brachycera</taxon>
        <taxon>Muscomorpha</taxon>
        <taxon>Ephydroidea</taxon>
        <taxon>Drosophilidae</taxon>
        <taxon>Drosophila</taxon>
        <taxon>Sophophora</taxon>
    </lineage>
</organism>
<name>B4GIS7_DROPE</name>
<dbReference type="OMA" id="KHCHKRA"/>
<protein>
    <submittedName>
        <fullName evidence="2">GL17261</fullName>
    </submittedName>
</protein>
<evidence type="ECO:0000313" key="3">
    <source>
        <dbReference type="Proteomes" id="UP000008744"/>
    </source>
</evidence>
<evidence type="ECO:0000256" key="1">
    <source>
        <dbReference type="SAM" id="SignalP"/>
    </source>
</evidence>
<dbReference type="AlphaFoldDB" id="B4GIS7"/>
<sequence length="91" mass="9967">MGSYNIVSGLALLLLLLLANNRLLTTATTDSEVVEAQAIDFNATQLNEGLPIEQPEHSPNGTMQVQPYNILEANCPHGYVLANKHCHKRVK</sequence>
<evidence type="ECO:0000313" key="2">
    <source>
        <dbReference type="EMBL" id="EDW35412.1"/>
    </source>
</evidence>
<dbReference type="Proteomes" id="UP000008744">
    <property type="component" value="Unassembled WGS sequence"/>
</dbReference>
<reference evidence="2 3" key="1">
    <citation type="journal article" date="2007" name="Nature">
        <title>Evolution of genes and genomes on the Drosophila phylogeny.</title>
        <authorList>
            <consortium name="Drosophila 12 Genomes Consortium"/>
            <person name="Clark A.G."/>
            <person name="Eisen M.B."/>
            <person name="Smith D.R."/>
            <person name="Bergman C.M."/>
            <person name="Oliver B."/>
            <person name="Markow T.A."/>
            <person name="Kaufman T.C."/>
            <person name="Kellis M."/>
            <person name="Gelbart W."/>
            <person name="Iyer V.N."/>
            <person name="Pollard D.A."/>
            <person name="Sackton T.B."/>
            <person name="Larracuente A.M."/>
            <person name="Singh N.D."/>
            <person name="Abad J.P."/>
            <person name="Abt D.N."/>
            <person name="Adryan B."/>
            <person name="Aguade M."/>
            <person name="Akashi H."/>
            <person name="Anderson W.W."/>
            <person name="Aquadro C.F."/>
            <person name="Ardell D.H."/>
            <person name="Arguello R."/>
            <person name="Artieri C.G."/>
            <person name="Barbash D.A."/>
            <person name="Barker D."/>
            <person name="Barsanti P."/>
            <person name="Batterham P."/>
            <person name="Batzoglou S."/>
            <person name="Begun D."/>
            <person name="Bhutkar A."/>
            <person name="Blanco E."/>
            <person name="Bosak S.A."/>
            <person name="Bradley R.K."/>
            <person name="Brand A.D."/>
            <person name="Brent M.R."/>
            <person name="Brooks A.N."/>
            <person name="Brown R.H."/>
            <person name="Butlin R.K."/>
            <person name="Caggese C."/>
            <person name="Calvi B.R."/>
            <person name="Bernardo de Carvalho A."/>
            <person name="Caspi A."/>
            <person name="Castrezana S."/>
            <person name="Celniker S.E."/>
            <person name="Chang J.L."/>
            <person name="Chapple C."/>
            <person name="Chatterji S."/>
            <person name="Chinwalla A."/>
            <person name="Civetta A."/>
            <person name="Clifton S.W."/>
            <person name="Comeron J.M."/>
            <person name="Costello J.C."/>
            <person name="Coyne J.A."/>
            <person name="Daub J."/>
            <person name="David R.G."/>
            <person name="Delcher A.L."/>
            <person name="Delehaunty K."/>
            <person name="Do C.B."/>
            <person name="Ebling H."/>
            <person name="Edwards K."/>
            <person name="Eickbush T."/>
            <person name="Evans J.D."/>
            <person name="Filipski A."/>
            <person name="Findeiss S."/>
            <person name="Freyhult E."/>
            <person name="Fulton L."/>
            <person name="Fulton R."/>
            <person name="Garcia A.C."/>
            <person name="Gardiner A."/>
            <person name="Garfield D.A."/>
            <person name="Garvin B.E."/>
            <person name="Gibson G."/>
            <person name="Gilbert D."/>
            <person name="Gnerre S."/>
            <person name="Godfrey J."/>
            <person name="Good R."/>
            <person name="Gotea V."/>
            <person name="Gravely B."/>
            <person name="Greenberg A.J."/>
            <person name="Griffiths-Jones S."/>
            <person name="Gross S."/>
            <person name="Guigo R."/>
            <person name="Gustafson E.A."/>
            <person name="Haerty W."/>
            <person name="Hahn M.W."/>
            <person name="Halligan D.L."/>
            <person name="Halpern A.L."/>
            <person name="Halter G.M."/>
            <person name="Han M.V."/>
            <person name="Heger A."/>
            <person name="Hillier L."/>
            <person name="Hinrichs A.S."/>
            <person name="Holmes I."/>
            <person name="Hoskins R.A."/>
            <person name="Hubisz M.J."/>
            <person name="Hultmark D."/>
            <person name="Huntley M.A."/>
            <person name="Jaffe D.B."/>
            <person name="Jagadeeshan S."/>
            <person name="Jeck W.R."/>
            <person name="Johnson J."/>
            <person name="Jones C.D."/>
            <person name="Jordan W.C."/>
            <person name="Karpen G.H."/>
            <person name="Kataoka E."/>
            <person name="Keightley P.D."/>
            <person name="Kheradpour P."/>
            <person name="Kirkness E.F."/>
            <person name="Koerich L.B."/>
            <person name="Kristiansen K."/>
            <person name="Kudrna D."/>
            <person name="Kulathinal R.J."/>
            <person name="Kumar S."/>
            <person name="Kwok R."/>
            <person name="Lander E."/>
            <person name="Langley C.H."/>
            <person name="Lapoint R."/>
            <person name="Lazzaro B.P."/>
            <person name="Lee S.J."/>
            <person name="Levesque L."/>
            <person name="Li R."/>
            <person name="Lin C.F."/>
            <person name="Lin M.F."/>
            <person name="Lindblad-Toh K."/>
            <person name="Llopart A."/>
            <person name="Long M."/>
            <person name="Low L."/>
            <person name="Lozovsky E."/>
            <person name="Lu J."/>
            <person name="Luo M."/>
            <person name="Machado C.A."/>
            <person name="Makalowski W."/>
            <person name="Marzo M."/>
            <person name="Matsuda M."/>
            <person name="Matzkin L."/>
            <person name="McAllister B."/>
            <person name="McBride C.S."/>
            <person name="McKernan B."/>
            <person name="McKernan K."/>
            <person name="Mendez-Lago M."/>
            <person name="Minx P."/>
            <person name="Mollenhauer M.U."/>
            <person name="Montooth K."/>
            <person name="Mount S.M."/>
            <person name="Mu X."/>
            <person name="Myers E."/>
            <person name="Negre B."/>
            <person name="Newfeld S."/>
            <person name="Nielsen R."/>
            <person name="Noor M.A."/>
            <person name="O'Grady P."/>
            <person name="Pachter L."/>
            <person name="Papaceit M."/>
            <person name="Parisi M.J."/>
            <person name="Parisi M."/>
            <person name="Parts L."/>
            <person name="Pedersen J.S."/>
            <person name="Pesole G."/>
            <person name="Phillippy A.M."/>
            <person name="Ponting C.P."/>
            <person name="Pop M."/>
            <person name="Porcelli D."/>
            <person name="Powell J.R."/>
            <person name="Prohaska S."/>
            <person name="Pruitt K."/>
            <person name="Puig M."/>
            <person name="Quesneville H."/>
            <person name="Ram K.R."/>
            <person name="Rand D."/>
            <person name="Rasmussen M.D."/>
            <person name="Reed L.K."/>
            <person name="Reenan R."/>
            <person name="Reily A."/>
            <person name="Remington K.A."/>
            <person name="Rieger T.T."/>
            <person name="Ritchie M.G."/>
            <person name="Robin C."/>
            <person name="Rogers Y.H."/>
            <person name="Rohde C."/>
            <person name="Rozas J."/>
            <person name="Rubenfield M.J."/>
            <person name="Ruiz A."/>
            <person name="Russo S."/>
            <person name="Salzberg S.L."/>
            <person name="Sanchez-Gracia A."/>
            <person name="Saranga D.J."/>
            <person name="Sato H."/>
            <person name="Schaeffer S.W."/>
            <person name="Schatz M.C."/>
            <person name="Schlenke T."/>
            <person name="Schwartz R."/>
            <person name="Segarra C."/>
            <person name="Singh R.S."/>
            <person name="Sirot L."/>
            <person name="Sirota M."/>
            <person name="Sisneros N.B."/>
            <person name="Smith C.D."/>
            <person name="Smith T.F."/>
            <person name="Spieth J."/>
            <person name="Stage D.E."/>
            <person name="Stark A."/>
            <person name="Stephan W."/>
            <person name="Strausberg R.L."/>
            <person name="Strempel S."/>
            <person name="Sturgill D."/>
            <person name="Sutton G."/>
            <person name="Sutton G.G."/>
            <person name="Tao W."/>
            <person name="Teichmann S."/>
            <person name="Tobari Y.N."/>
            <person name="Tomimura Y."/>
            <person name="Tsolas J.M."/>
            <person name="Valente V.L."/>
            <person name="Venter E."/>
            <person name="Venter J.C."/>
            <person name="Vicario S."/>
            <person name="Vieira F.G."/>
            <person name="Vilella A.J."/>
            <person name="Villasante A."/>
            <person name="Walenz B."/>
            <person name="Wang J."/>
            <person name="Wasserman M."/>
            <person name="Watts T."/>
            <person name="Wilson D."/>
            <person name="Wilson R.K."/>
            <person name="Wing R.A."/>
            <person name="Wolfner M.F."/>
            <person name="Wong A."/>
            <person name="Wong G.K."/>
            <person name="Wu C.I."/>
            <person name="Wu G."/>
            <person name="Yamamoto D."/>
            <person name="Yang H.P."/>
            <person name="Yang S.P."/>
            <person name="Yorke J.A."/>
            <person name="Yoshida K."/>
            <person name="Zdobnov E."/>
            <person name="Zhang P."/>
            <person name="Zhang Y."/>
            <person name="Zimin A.V."/>
            <person name="Baldwin J."/>
            <person name="Abdouelleil A."/>
            <person name="Abdulkadir J."/>
            <person name="Abebe A."/>
            <person name="Abera B."/>
            <person name="Abreu J."/>
            <person name="Acer S.C."/>
            <person name="Aftuck L."/>
            <person name="Alexander A."/>
            <person name="An P."/>
            <person name="Anderson E."/>
            <person name="Anderson S."/>
            <person name="Arachi H."/>
            <person name="Azer M."/>
            <person name="Bachantsang P."/>
            <person name="Barry A."/>
            <person name="Bayul T."/>
            <person name="Berlin A."/>
            <person name="Bessette D."/>
            <person name="Bloom T."/>
            <person name="Blye J."/>
            <person name="Boguslavskiy L."/>
            <person name="Bonnet C."/>
            <person name="Boukhgalter B."/>
            <person name="Bourzgui I."/>
            <person name="Brown A."/>
            <person name="Cahill P."/>
            <person name="Channer S."/>
            <person name="Cheshatsang Y."/>
            <person name="Chuda L."/>
            <person name="Citroen M."/>
            <person name="Collymore A."/>
            <person name="Cooke P."/>
            <person name="Costello M."/>
            <person name="D'Aco K."/>
            <person name="Daza R."/>
            <person name="De Haan G."/>
            <person name="DeGray S."/>
            <person name="DeMaso C."/>
            <person name="Dhargay N."/>
            <person name="Dooley K."/>
            <person name="Dooley E."/>
            <person name="Doricent M."/>
            <person name="Dorje P."/>
            <person name="Dorjee K."/>
            <person name="Dupes A."/>
            <person name="Elong R."/>
            <person name="Falk J."/>
            <person name="Farina A."/>
            <person name="Faro S."/>
            <person name="Ferguson D."/>
            <person name="Fisher S."/>
            <person name="Foley C.D."/>
            <person name="Franke A."/>
            <person name="Friedrich D."/>
            <person name="Gadbois L."/>
            <person name="Gearin G."/>
            <person name="Gearin C.R."/>
            <person name="Giannoukos G."/>
            <person name="Goode T."/>
            <person name="Graham J."/>
            <person name="Grandbois E."/>
            <person name="Grewal S."/>
            <person name="Gyaltsen K."/>
            <person name="Hafez N."/>
            <person name="Hagos B."/>
            <person name="Hall J."/>
            <person name="Henson C."/>
            <person name="Hollinger A."/>
            <person name="Honan T."/>
            <person name="Huard M.D."/>
            <person name="Hughes L."/>
            <person name="Hurhula B."/>
            <person name="Husby M.E."/>
            <person name="Kamat A."/>
            <person name="Kanga B."/>
            <person name="Kashin S."/>
            <person name="Khazanovich D."/>
            <person name="Kisner P."/>
            <person name="Lance K."/>
            <person name="Lara M."/>
            <person name="Lee W."/>
            <person name="Lennon N."/>
            <person name="Letendre F."/>
            <person name="LeVine R."/>
            <person name="Lipovsky A."/>
            <person name="Liu X."/>
            <person name="Liu J."/>
            <person name="Liu S."/>
            <person name="Lokyitsang T."/>
            <person name="Lokyitsang Y."/>
            <person name="Lubonja R."/>
            <person name="Lui A."/>
            <person name="MacDonald P."/>
            <person name="Magnisalis V."/>
            <person name="Maru K."/>
            <person name="Matthews C."/>
            <person name="McCusker W."/>
            <person name="McDonough S."/>
            <person name="Mehta T."/>
            <person name="Meldrim J."/>
            <person name="Meneus L."/>
            <person name="Mihai O."/>
            <person name="Mihalev A."/>
            <person name="Mihova T."/>
            <person name="Mittelman R."/>
            <person name="Mlenga V."/>
            <person name="Montmayeur A."/>
            <person name="Mulrain L."/>
            <person name="Navidi A."/>
            <person name="Naylor J."/>
            <person name="Negash T."/>
            <person name="Nguyen T."/>
            <person name="Nguyen N."/>
            <person name="Nicol R."/>
            <person name="Norbu C."/>
            <person name="Norbu N."/>
            <person name="Novod N."/>
            <person name="O'Neill B."/>
            <person name="Osman S."/>
            <person name="Markiewicz E."/>
            <person name="Oyono O.L."/>
            <person name="Patti C."/>
            <person name="Phunkhang P."/>
            <person name="Pierre F."/>
            <person name="Priest M."/>
            <person name="Raghuraman S."/>
            <person name="Rege F."/>
            <person name="Reyes R."/>
            <person name="Rise C."/>
            <person name="Rogov P."/>
            <person name="Ross K."/>
            <person name="Ryan E."/>
            <person name="Settipalli S."/>
            <person name="Shea T."/>
            <person name="Sherpa N."/>
            <person name="Shi L."/>
            <person name="Shih D."/>
            <person name="Sparrow T."/>
            <person name="Spaulding J."/>
            <person name="Stalker J."/>
            <person name="Stange-Thomann N."/>
            <person name="Stavropoulos S."/>
            <person name="Stone C."/>
            <person name="Strader C."/>
            <person name="Tesfaye S."/>
            <person name="Thomson T."/>
            <person name="Thoulutsang Y."/>
            <person name="Thoulutsang D."/>
            <person name="Topham K."/>
            <person name="Topping I."/>
            <person name="Tsamla T."/>
            <person name="Vassiliev H."/>
            <person name="Vo A."/>
            <person name="Wangchuk T."/>
            <person name="Wangdi T."/>
            <person name="Weiand M."/>
            <person name="Wilkinson J."/>
            <person name="Wilson A."/>
            <person name="Yadav S."/>
            <person name="Young G."/>
            <person name="Yu Q."/>
            <person name="Zembek L."/>
            <person name="Zhong D."/>
            <person name="Zimmer A."/>
            <person name="Zwirko Z."/>
            <person name="Jaffe D.B."/>
            <person name="Alvarez P."/>
            <person name="Brockman W."/>
            <person name="Butler J."/>
            <person name="Chin C."/>
            <person name="Gnerre S."/>
            <person name="Grabherr M."/>
            <person name="Kleber M."/>
            <person name="Mauceli E."/>
            <person name="MacCallum I."/>
        </authorList>
    </citation>
    <scope>NUCLEOTIDE SEQUENCE [LARGE SCALE GENOMIC DNA]</scope>
    <source>
        <strain evidence="3">MSH-3 / Tucson 14011-0111.49</strain>
    </source>
</reference>
<feature type="signal peptide" evidence="1">
    <location>
        <begin position="1"/>
        <end position="27"/>
    </location>
</feature>
<keyword evidence="3" id="KW-1185">Reference proteome</keyword>
<gene>
    <name evidence="2" type="primary">Dper\GL17261</name>
    <name evidence="2" type="ORF">Dper_GL17261</name>
</gene>
<dbReference type="EMBL" id="CH479183">
    <property type="protein sequence ID" value="EDW35412.1"/>
    <property type="molecule type" value="Genomic_DNA"/>
</dbReference>
<dbReference type="eggNOG" id="ENOG502TBMK">
    <property type="taxonomic scope" value="Eukaryota"/>
</dbReference>
<dbReference type="PhylomeDB" id="B4GIS7"/>